<dbReference type="OrthoDB" id="5800376at2"/>
<dbReference type="Pfam" id="PF18614">
    <property type="entry name" value="RNase_II_C_S1"/>
    <property type="match status" value="1"/>
</dbReference>
<reference evidence="3 4" key="1">
    <citation type="journal article" date="2016" name="Genome Announc.">
        <title>Complete Genome and Plasmid Sequences for Rhodococcus fascians D188 and Draft Sequences for Rhodococcus Isolates PBTS 1 and PBTS 2.</title>
        <authorList>
            <person name="Stamler R.A."/>
            <person name="Vereecke D."/>
            <person name="Zhang Y."/>
            <person name="Schilkey F."/>
            <person name="Devitt N."/>
            <person name="Randall J.J."/>
        </authorList>
    </citation>
    <scope>NUCLEOTIDE SEQUENCE [LARGE SCALE GENOMIC DNA]</scope>
    <source>
        <strain evidence="3 4">PBTS2</strain>
    </source>
</reference>
<dbReference type="InterPro" id="IPR050180">
    <property type="entry name" value="RNR_Ribonuclease"/>
</dbReference>
<gene>
    <name evidence="3" type="primary">rnr</name>
    <name evidence="3" type="ORF">A3Q41_04378</name>
</gene>
<dbReference type="InterPro" id="IPR012340">
    <property type="entry name" value="NA-bd_OB-fold"/>
</dbReference>
<keyword evidence="4" id="KW-1185">Reference proteome</keyword>
<evidence type="ECO:0000313" key="4">
    <source>
        <dbReference type="Proteomes" id="UP000076038"/>
    </source>
</evidence>
<keyword evidence="3" id="KW-0378">Hydrolase</keyword>
<dbReference type="RefSeq" id="WP_048318647.1">
    <property type="nucleotide sequence ID" value="NZ_CP015220.1"/>
</dbReference>
<dbReference type="EC" id="3.1.13.1" evidence="3"/>
<reference evidence="4" key="2">
    <citation type="submission" date="2016-04" db="EMBL/GenBank/DDBJ databases">
        <title>Complete Genome and Plasmid Sequences for Rhodococcus fascians D188 and Draft Sequences for Rhodococcus spp. Isolates PBTS 1 and PBTS 2.</title>
        <authorList>
            <person name="Stamer R."/>
            <person name="Vereecke D."/>
            <person name="Zhang Y."/>
            <person name="Schilkey F."/>
            <person name="Devitt N."/>
            <person name="Randall J."/>
        </authorList>
    </citation>
    <scope>NUCLEOTIDE SEQUENCE [LARGE SCALE GENOMIC DNA]</scope>
    <source>
        <strain evidence="4">PBTS2</strain>
    </source>
</reference>
<dbReference type="Pfam" id="PF00773">
    <property type="entry name" value="RNB"/>
    <property type="match status" value="1"/>
</dbReference>
<dbReference type="InterPro" id="IPR040596">
    <property type="entry name" value="RNase_II_C_S1"/>
</dbReference>
<dbReference type="GO" id="GO:0006402">
    <property type="term" value="P:mRNA catabolic process"/>
    <property type="evidence" value="ECO:0007669"/>
    <property type="project" value="TreeGrafter"/>
</dbReference>
<dbReference type="GO" id="GO:0003723">
    <property type="term" value="F:RNA binding"/>
    <property type="evidence" value="ECO:0007669"/>
    <property type="project" value="InterPro"/>
</dbReference>
<dbReference type="AlphaFoldDB" id="A0A143QRU6"/>
<dbReference type="SUPFAM" id="SSF50249">
    <property type="entry name" value="Nucleic acid-binding proteins"/>
    <property type="match status" value="1"/>
</dbReference>
<sequence>MLLTRLRAPNFDFESIRSEFGLSDVFDADVMRDAIEARDLHADSRIDRTDIPFVTIDPLGSKDLDQAVHIEKTANGLVVHYAIADVGALVMPGGALDVETRRRGQTYYLPDGSVPLHPRELSEGSGSLLEGQTRCAALWTIELDDVGEAAAWTVTRALVRSTARLDYAGVQADFDAGTPHPSIAALAEFGHLRAEAARRRGAIDITLPEQEVVPDGHGWRIVLQPRTAVDGWNAEVSLLTGMCAARIMLDAGIGIVRTLPPAPPEAVETLKKTANALGIEWPAGASAGAVLAGLPTDEPSTLAMMTQATGLLRGADYSAFDSRTPNSTVDAPGTDDSVEHSGIGAPYAHVTAPLRRLSDRFATEVCLAVVAGVPVPEWAAQALPELPAIMRGSDSAASKVDRACIDLTEAHVLEDRVGHTFDAVVLRGAEGKRDAEVLVSEPIVMGKCDGEPPAGESVKVRLTRADTDSRTVRFDYPSVTA</sequence>
<dbReference type="GO" id="GO:0008859">
    <property type="term" value="F:exoribonuclease II activity"/>
    <property type="evidence" value="ECO:0007669"/>
    <property type="project" value="UniProtKB-EC"/>
</dbReference>
<evidence type="ECO:0000256" key="1">
    <source>
        <dbReference type="SAM" id="MobiDB-lite"/>
    </source>
</evidence>
<dbReference type="InterPro" id="IPR001900">
    <property type="entry name" value="RNase_II/R"/>
</dbReference>
<dbReference type="GO" id="GO:0005829">
    <property type="term" value="C:cytosol"/>
    <property type="evidence" value="ECO:0007669"/>
    <property type="project" value="TreeGrafter"/>
</dbReference>
<dbReference type="PATRIC" id="fig|1653479.3.peg.4434"/>
<dbReference type="SMART" id="SM00955">
    <property type="entry name" value="RNB"/>
    <property type="match status" value="1"/>
</dbReference>
<dbReference type="EMBL" id="CP015220">
    <property type="protein sequence ID" value="AMY25654.1"/>
    <property type="molecule type" value="Genomic_DNA"/>
</dbReference>
<dbReference type="PANTHER" id="PTHR23355">
    <property type="entry name" value="RIBONUCLEASE"/>
    <property type="match status" value="1"/>
</dbReference>
<dbReference type="PANTHER" id="PTHR23355:SF9">
    <property type="entry name" value="DIS3-LIKE EXONUCLEASE 2"/>
    <property type="match status" value="1"/>
</dbReference>
<evidence type="ECO:0000313" key="3">
    <source>
        <dbReference type="EMBL" id="AMY25654.1"/>
    </source>
</evidence>
<dbReference type="Proteomes" id="UP000076038">
    <property type="component" value="Chromosome"/>
</dbReference>
<protein>
    <submittedName>
        <fullName evidence="3">Ribonuclease R</fullName>
        <ecNumber evidence="3">3.1.13.1</ecNumber>
    </submittedName>
</protein>
<feature type="region of interest" description="Disordered" evidence="1">
    <location>
        <begin position="323"/>
        <end position="342"/>
    </location>
</feature>
<name>A0A143QRU6_RHOFA</name>
<proteinExistence type="predicted"/>
<dbReference type="KEGG" id="rhs:A3Q41_04378"/>
<evidence type="ECO:0000259" key="2">
    <source>
        <dbReference type="SMART" id="SM00955"/>
    </source>
</evidence>
<accession>A0A143QRU6</accession>
<feature type="domain" description="RNB" evidence="2">
    <location>
        <begin position="45"/>
        <end position="372"/>
    </location>
</feature>
<organism evidence="3 4">
    <name type="scientific">Rhodococcoides fascians</name>
    <name type="common">Rhodococcus fascians</name>
    <dbReference type="NCBI Taxonomy" id="1828"/>
    <lineage>
        <taxon>Bacteria</taxon>
        <taxon>Bacillati</taxon>
        <taxon>Actinomycetota</taxon>
        <taxon>Actinomycetes</taxon>
        <taxon>Mycobacteriales</taxon>
        <taxon>Nocardiaceae</taxon>
        <taxon>Rhodococcoides</taxon>
    </lineage>
</organism>